<evidence type="ECO:0000313" key="7">
    <source>
        <dbReference type="EMBL" id="TYK65033.1"/>
    </source>
</evidence>
<reference evidence="7 8" key="1">
    <citation type="submission" date="2019-08" db="EMBL/GenBank/DDBJ databases">
        <title>Microbe sample from Colwellia echini.</title>
        <authorList>
            <person name="Christiansen L."/>
            <person name="Pathiraja D."/>
            <person name="Schultz-Johansen M."/>
            <person name="Choi I.-G."/>
            <person name="Stougaard P."/>
        </authorList>
    </citation>
    <scope>NUCLEOTIDE SEQUENCE [LARGE SCALE GENOMIC DNA]</scope>
    <source>
        <strain evidence="7 8">A3</strain>
    </source>
</reference>
<feature type="transmembrane region" description="Helical" evidence="6">
    <location>
        <begin position="43"/>
        <end position="62"/>
    </location>
</feature>
<dbReference type="InterPro" id="IPR005598">
    <property type="entry name" value="ATP_synth_I"/>
</dbReference>
<accession>A0ABY3MUZ7</accession>
<name>A0ABY3MUZ7_9GAMM</name>
<evidence type="ECO:0000256" key="5">
    <source>
        <dbReference type="ARBA" id="ARBA00023136"/>
    </source>
</evidence>
<keyword evidence="2" id="KW-1003">Cell membrane</keyword>
<evidence type="ECO:0000256" key="1">
    <source>
        <dbReference type="ARBA" id="ARBA00004651"/>
    </source>
</evidence>
<keyword evidence="3 6" id="KW-0812">Transmembrane</keyword>
<gene>
    <name evidence="7" type="ORF">CWS31_012990</name>
</gene>
<evidence type="ECO:0000256" key="4">
    <source>
        <dbReference type="ARBA" id="ARBA00022989"/>
    </source>
</evidence>
<sequence length="128" mass="14228">MANELTKPGRRFAYMQTTLITVISLIVILIIYIFWGVESAKSALLGGIVGIIPNLFFAYKAFKYAGARSSKKVVESFFSGVKQKMAIMAVLLGLTLKFVTISPLPFFSLFCLVMALPIITPFIIKQQR</sequence>
<evidence type="ECO:0000313" key="8">
    <source>
        <dbReference type="Proteomes" id="UP000815846"/>
    </source>
</evidence>
<evidence type="ECO:0000256" key="3">
    <source>
        <dbReference type="ARBA" id="ARBA00022692"/>
    </source>
</evidence>
<comment type="caution">
    <text evidence="7">The sequence shown here is derived from an EMBL/GenBank/DDBJ whole genome shotgun (WGS) entry which is preliminary data.</text>
</comment>
<feature type="transmembrane region" description="Helical" evidence="6">
    <location>
        <begin position="12"/>
        <end position="37"/>
    </location>
</feature>
<feature type="transmembrane region" description="Helical" evidence="6">
    <location>
        <begin position="106"/>
        <end position="124"/>
    </location>
</feature>
<evidence type="ECO:0000256" key="6">
    <source>
        <dbReference type="SAM" id="Phobius"/>
    </source>
</evidence>
<dbReference type="RefSeq" id="WP_101342687.1">
    <property type="nucleotide sequence ID" value="NZ_PJAI02000015.1"/>
</dbReference>
<keyword evidence="4 6" id="KW-1133">Transmembrane helix</keyword>
<feature type="transmembrane region" description="Helical" evidence="6">
    <location>
        <begin position="83"/>
        <end position="100"/>
    </location>
</feature>
<dbReference type="EMBL" id="PJAI02000015">
    <property type="protein sequence ID" value="TYK65033.1"/>
    <property type="molecule type" value="Genomic_DNA"/>
</dbReference>
<keyword evidence="8" id="KW-1185">Reference proteome</keyword>
<evidence type="ECO:0000256" key="2">
    <source>
        <dbReference type="ARBA" id="ARBA00022475"/>
    </source>
</evidence>
<dbReference type="Pfam" id="PF03899">
    <property type="entry name" value="ATP-synt_I"/>
    <property type="match status" value="1"/>
</dbReference>
<organism evidence="7 8">
    <name type="scientific">Colwellia echini</name>
    <dbReference type="NCBI Taxonomy" id="1982103"/>
    <lineage>
        <taxon>Bacteria</taxon>
        <taxon>Pseudomonadati</taxon>
        <taxon>Pseudomonadota</taxon>
        <taxon>Gammaproteobacteria</taxon>
        <taxon>Alteromonadales</taxon>
        <taxon>Colwelliaceae</taxon>
        <taxon>Colwellia</taxon>
    </lineage>
</organism>
<keyword evidence="5 6" id="KW-0472">Membrane</keyword>
<comment type="subcellular location">
    <subcellularLocation>
        <location evidence="1">Cell membrane</location>
        <topology evidence="1">Multi-pass membrane protein</topology>
    </subcellularLocation>
</comment>
<protein>
    <submittedName>
        <fullName evidence="7">F0F1 ATP synthase assembly protein I</fullName>
    </submittedName>
</protein>
<dbReference type="Proteomes" id="UP000815846">
    <property type="component" value="Unassembled WGS sequence"/>
</dbReference>
<proteinExistence type="predicted"/>